<sequence>MQLRHFIENSTAVTVLAERSVHHSVWDQRGRGTLSTTADPRVSSSSSIHGPSIAWESRAGLESSSCRFAGKRAMGALSLFGV</sequence>
<evidence type="ECO:0000313" key="3">
    <source>
        <dbReference type="Proteomes" id="UP000244005"/>
    </source>
</evidence>
<reference evidence="3" key="1">
    <citation type="journal article" date="2017" name="Cell">
        <title>Insights into land plant evolution garnered from the Marchantia polymorpha genome.</title>
        <authorList>
            <person name="Bowman J.L."/>
            <person name="Kohchi T."/>
            <person name="Yamato K.T."/>
            <person name="Jenkins J."/>
            <person name="Shu S."/>
            <person name="Ishizaki K."/>
            <person name="Yamaoka S."/>
            <person name="Nishihama R."/>
            <person name="Nakamura Y."/>
            <person name="Berger F."/>
            <person name="Adam C."/>
            <person name="Aki S.S."/>
            <person name="Althoff F."/>
            <person name="Araki T."/>
            <person name="Arteaga-Vazquez M.A."/>
            <person name="Balasubrmanian S."/>
            <person name="Barry K."/>
            <person name="Bauer D."/>
            <person name="Boehm C.R."/>
            <person name="Briginshaw L."/>
            <person name="Caballero-Perez J."/>
            <person name="Catarino B."/>
            <person name="Chen F."/>
            <person name="Chiyoda S."/>
            <person name="Chovatia M."/>
            <person name="Davies K.M."/>
            <person name="Delmans M."/>
            <person name="Demura T."/>
            <person name="Dierschke T."/>
            <person name="Dolan L."/>
            <person name="Dorantes-Acosta A.E."/>
            <person name="Eklund D.M."/>
            <person name="Florent S.N."/>
            <person name="Flores-Sandoval E."/>
            <person name="Fujiyama A."/>
            <person name="Fukuzawa H."/>
            <person name="Galik B."/>
            <person name="Grimanelli D."/>
            <person name="Grimwood J."/>
            <person name="Grossniklaus U."/>
            <person name="Hamada T."/>
            <person name="Haseloff J."/>
            <person name="Hetherington A.J."/>
            <person name="Higo A."/>
            <person name="Hirakawa Y."/>
            <person name="Hundley H.N."/>
            <person name="Ikeda Y."/>
            <person name="Inoue K."/>
            <person name="Inoue S.I."/>
            <person name="Ishida S."/>
            <person name="Jia Q."/>
            <person name="Kakita M."/>
            <person name="Kanazawa T."/>
            <person name="Kawai Y."/>
            <person name="Kawashima T."/>
            <person name="Kennedy M."/>
            <person name="Kinose K."/>
            <person name="Kinoshita T."/>
            <person name="Kohara Y."/>
            <person name="Koide E."/>
            <person name="Komatsu K."/>
            <person name="Kopischke S."/>
            <person name="Kubo M."/>
            <person name="Kyozuka J."/>
            <person name="Lagercrantz U."/>
            <person name="Lin S.S."/>
            <person name="Lindquist E."/>
            <person name="Lipzen A.M."/>
            <person name="Lu C.W."/>
            <person name="De Luna E."/>
            <person name="Martienssen R.A."/>
            <person name="Minamino N."/>
            <person name="Mizutani M."/>
            <person name="Mizutani M."/>
            <person name="Mochizuki N."/>
            <person name="Monte I."/>
            <person name="Mosher R."/>
            <person name="Nagasaki H."/>
            <person name="Nakagami H."/>
            <person name="Naramoto S."/>
            <person name="Nishitani K."/>
            <person name="Ohtani M."/>
            <person name="Okamoto T."/>
            <person name="Okumura M."/>
            <person name="Phillips J."/>
            <person name="Pollak B."/>
            <person name="Reinders A."/>
            <person name="Rovekamp M."/>
            <person name="Sano R."/>
            <person name="Sawa S."/>
            <person name="Schmid M.W."/>
            <person name="Shirakawa M."/>
            <person name="Solano R."/>
            <person name="Spunde A."/>
            <person name="Suetsugu N."/>
            <person name="Sugano S."/>
            <person name="Sugiyama A."/>
            <person name="Sun R."/>
            <person name="Suzuki Y."/>
            <person name="Takenaka M."/>
            <person name="Takezawa D."/>
            <person name="Tomogane H."/>
            <person name="Tsuzuki M."/>
            <person name="Ueda T."/>
            <person name="Umeda M."/>
            <person name="Ward J.M."/>
            <person name="Watanabe Y."/>
            <person name="Yazaki K."/>
            <person name="Yokoyama R."/>
            <person name="Yoshitake Y."/>
            <person name="Yotsui I."/>
            <person name="Zachgo S."/>
            <person name="Schmutz J."/>
        </authorList>
    </citation>
    <scope>NUCLEOTIDE SEQUENCE [LARGE SCALE GENOMIC DNA]</scope>
    <source>
        <strain evidence="3">Tak-1</strain>
    </source>
</reference>
<dbReference type="AlphaFoldDB" id="A0A2R6XMP2"/>
<evidence type="ECO:0000256" key="1">
    <source>
        <dbReference type="SAM" id="MobiDB-lite"/>
    </source>
</evidence>
<dbReference type="EMBL" id="KZ772680">
    <property type="protein sequence ID" value="PTQ47372.1"/>
    <property type="molecule type" value="Genomic_DNA"/>
</dbReference>
<dbReference type="Gramene" id="Mp8g10850.1">
    <property type="protein sequence ID" value="Mp8g10850.1.cds1"/>
    <property type="gene ID" value="Mp8g10850"/>
</dbReference>
<name>A0A2R6XMP2_MARPO</name>
<keyword evidence="3" id="KW-1185">Reference proteome</keyword>
<accession>A0A2R6XMP2</accession>
<organism evidence="2 3">
    <name type="scientific">Marchantia polymorpha</name>
    <name type="common">Common liverwort</name>
    <name type="synonym">Marchantia aquatica</name>
    <dbReference type="NCBI Taxonomy" id="3197"/>
    <lineage>
        <taxon>Eukaryota</taxon>
        <taxon>Viridiplantae</taxon>
        <taxon>Streptophyta</taxon>
        <taxon>Embryophyta</taxon>
        <taxon>Marchantiophyta</taxon>
        <taxon>Marchantiopsida</taxon>
        <taxon>Marchantiidae</taxon>
        <taxon>Marchantiales</taxon>
        <taxon>Marchantiaceae</taxon>
        <taxon>Marchantia</taxon>
    </lineage>
</organism>
<evidence type="ECO:0000313" key="2">
    <source>
        <dbReference type="EMBL" id="PTQ47372.1"/>
    </source>
</evidence>
<gene>
    <name evidence="2" type="ORF">MARPO_0008s0137</name>
</gene>
<dbReference type="Proteomes" id="UP000244005">
    <property type="component" value="Unassembled WGS sequence"/>
</dbReference>
<proteinExistence type="predicted"/>
<feature type="region of interest" description="Disordered" evidence="1">
    <location>
        <begin position="29"/>
        <end position="49"/>
    </location>
</feature>
<protein>
    <submittedName>
        <fullName evidence="2">Uncharacterized protein</fullName>
    </submittedName>
</protein>